<accession>A0ABW4XG08</accession>
<evidence type="ECO:0000313" key="3">
    <source>
        <dbReference type="EMBL" id="MFD2093918.1"/>
    </source>
</evidence>
<keyword evidence="1" id="KW-0472">Membrane</keyword>
<gene>
    <name evidence="3" type="ORF">ACFSHS_20325</name>
</gene>
<feature type="domain" description="GGDEF" evidence="2">
    <location>
        <begin position="195"/>
        <end position="309"/>
    </location>
</feature>
<dbReference type="InterPro" id="IPR029787">
    <property type="entry name" value="Nucleotide_cyclase"/>
</dbReference>
<dbReference type="RefSeq" id="WP_376880118.1">
    <property type="nucleotide sequence ID" value="NZ_JBHUHP010000030.1"/>
</dbReference>
<feature type="transmembrane region" description="Helical" evidence="1">
    <location>
        <begin position="9"/>
        <end position="31"/>
    </location>
</feature>
<evidence type="ECO:0000256" key="1">
    <source>
        <dbReference type="SAM" id="Phobius"/>
    </source>
</evidence>
<protein>
    <submittedName>
        <fullName evidence="3">GGDEF domain-containing protein</fullName>
        <ecNumber evidence="3">2.7.7.65</ecNumber>
    </submittedName>
</protein>
<dbReference type="Pfam" id="PF00990">
    <property type="entry name" value="GGDEF"/>
    <property type="match status" value="1"/>
</dbReference>
<proteinExistence type="predicted"/>
<evidence type="ECO:0000313" key="4">
    <source>
        <dbReference type="Proteomes" id="UP001597402"/>
    </source>
</evidence>
<dbReference type="InterPro" id="IPR043128">
    <property type="entry name" value="Rev_trsase/Diguanyl_cyclase"/>
</dbReference>
<dbReference type="EC" id="2.7.7.65" evidence="3"/>
<dbReference type="InterPro" id="IPR000160">
    <property type="entry name" value="GGDEF_dom"/>
</dbReference>
<feature type="transmembrane region" description="Helical" evidence="1">
    <location>
        <begin position="37"/>
        <end position="57"/>
    </location>
</feature>
<keyword evidence="1" id="KW-1133">Transmembrane helix</keyword>
<keyword evidence="3" id="KW-0548">Nucleotidyltransferase</keyword>
<dbReference type="PANTHER" id="PTHR45138">
    <property type="entry name" value="REGULATORY COMPONENTS OF SENSORY TRANSDUCTION SYSTEM"/>
    <property type="match status" value="1"/>
</dbReference>
<keyword evidence="1" id="KW-0812">Transmembrane</keyword>
<dbReference type="EMBL" id="JBHUHP010000030">
    <property type="protein sequence ID" value="MFD2093918.1"/>
    <property type="molecule type" value="Genomic_DNA"/>
</dbReference>
<dbReference type="SMART" id="SM00267">
    <property type="entry name" value="GGDEF"/>
    <property type="match status" value="1"/>
</dbReference>
<reference evidence="4" key="1">
    <citation type="journal article" date="2019" name="Int. J. Syst. Evol. Microbiol.">
        <title>The Global Catalogue of Microorganisms (GCM) 10K type strain sequencing project: providing services to taxonomists for standard genome sequencing and annotation.</title>
        <authorList>
            <consortium name="The Broad Institute Genomics Platform"/>
            <consortium name="The Broad Institute Genome Sequencing Center for Infectious Disease"/>
            <person name="Wu L."/>
            <person name="Ma J."/>
        </authorList>
    </citation>
    <scope>NUCLEOTIDE SEQUENCE [LARGE SCALE GENOMIC DNA]</scope>
    <source>
        <strain evidence="4">JCM 3338</strain>
    </source>
</reference>
<organism evidence="3 4">
    <name type="scientific">Blastococcus deserti</name>
    <dbReference type="NCBI Taxonomy" id="2259033"/>
    <lineage>
        <taxon>Bacteria</taxon>
        <taxon>Bacillati</taxon>
        <taxon>Actinomycetota</taxon>
        <taxon>Actinomycetes</taxon>
        <taxon>Geodermatophilales</taxon>
        <taxon>Geodermatophilaceae</taxon>
        <taxon>Blastococcus</taxon>
    </lineage>
</organism>
<dbReference type="Gene3D" id="3.30.70.270">
    <property type="match status" value="1"/>
</dbReference>
<feature type="transmembrane region" description="Helical" evidence="1">
    <location>
        <begin position="64"/>
        <end position="82"/>
    </location>
</feature>
<comment type="caution">
    <text evidence="3">The sequence shown here is derived from an EMBL/GenBank/DDBJ whole genome shotgun (WGS) entry which is preliminary data.</text>
</comment>
<dbReference type="GO" id="GO:0052621">
    <property type="term" value="F:diguanylate cyclase activity"/>
    <property type="evidence" value="ECO:0007669"/>
    <property type="project" value="UniProtKB-EC"/>
</dbReference>
<sequence>MQADRHTPALLLAALYVVCGLLCLAAAIWPAHPETPVALWGALAAAGIGGGFAIWTFRSRFHGWVAHAAVALAGMLIAVFAWQSARAVGIVGLGPALIAVGLYAAHFFDLTAARLHAAALVLLTTAGAIAAEPTGFAVPWAAVVVSVVAFTEVQGRLARTLRTAATTDPLTGVANRRAWEAEAARHLSRAARTGEPLSVAILDLDDFKGLNDREGHGAGDTLLRDLATGWAARLRRADLLGRYGGDEFVLCLPATDEHGARRILRQLDATHAFAWSAGVATARPGDTLATVLARADADLYLQKRSGRAV</sequence>
<dbReference type="NCBIfam" id="TIGR00254">
    <property type="entry name" value="GGDEF"/>
    <property type="match status" value="1"/>
</dbReference>
<name>A0ABW4XG08_9ACTN</name>
<dbReference type="PROSITE" id="PS50887">
    <property type="entry name" value="GGDEF"/>
    <property type="match status" value="1"/>
</dbReference>
<dbReference type="Proteomes" id="UP001597402">
    <property type="component" value="Unassembled WGS sequence"/>
</dbReference>
<dbReference type="PANTHER" id="PTHR45138:SF9">
    <property type="entry name" value="DIGUANYLATE CYCLASE DGCM-RELATED"/>
    <property type="match status" value="1"/>
</dbReference>
<evidence type="ECO:0000259" key="2">
    <source>
        <dbReference type="PROSITE" id="PS50887"/>
    </source>
</evidence>
<feature type="transmembrane region" description="Helical" evidence="1">
    <location>
        <begin position="137"/>
        <end position="153"/>
    </location>
</feature>
<dbReference type="SUPFAM" id="SSF55073">
    <property type="entry name" value="Nucleotide cyclase"/>
    <property type="match status" value="1"/>
</dbReference>
<dbReference type="CDD" id="cd01949">
    <property type="entry name" value="GGDEF"/>
    <property type="match status" value="1"/>
</dbReference>
<dbReference type="InterPro" id="IPR050469">
    <property type="entry name" value="Diguanylate_Cyclase"/>
</dbReference>
<feature type="transmembrane region" description="Helical" evidence="1">
    <location>
        <begin position="88"/>
        <end position="108"/>
    </location>
</feature>
<keyword evidence="3" id="KW-0808">Transferase</keyword>
<keyword evidence="4" id="KW-1185">Reference proteome</keyword>